<proteinExistence type="inferred from homology"/>
<keyword evidence="4" id="KW-0256">Endoplasmic reticulum</keyword>
<evidence type="ECO:0000256" key="1">
    <source>
        <dbReference type="ARBA" id="ARBA00004389"/>
    </source>
</evidence>
<organism evidence="12 13">
    <name type="scientific">Trichomonascus ciferrii</name>
    <dbReference type="NCBI Taxonomy" id="44093"/>
    <lineage>
        <taxon>Eukaryota</taxon>
        <taxon>Fungi</taxon>
        <taxon>Dikarya</taxon>
        <taxon>Ascomycota</taxon>
        <taxon>Saccharomycotina</taxon>
        <taxon>Dipodascomycetes</taxon>
        <taxon>Dipodascales</taxon>
        <taxon>Trichomonascaceae</taxon>
        <taxon>Trichomonascus</taxon>
        <taxon>Trichomonascus ciferrii complex</taxon>
    </lineage>
</organism>
<evidence type="ECO:0000256" key="5">
    <source>
        <dbReference type="ARBA" id="ARBA00022989"/>
    </source>
</evidence>
<evidence type="ECO:0000256" key="10">
    <source>
        <dbReference type="SAM" id="Phobius"/>
    </source>
</evidence>
<protein>
    <recommendedName>
        <fullName evidence="8">Coupling of ubiquitin conjugation to ER degradation protein 1</fullName>
    </recommendedName>
</protein>
<dbReference type="Proteomes" id="UP000761534">
    <property type="component" value="Unassembled WGS sequence"/>
</dbReference>
<evidence type="ECO:0000256" key="4">
    <source>
        <dbReference type="ARBA" id="ARBA00022824"/>
    </source>
</evidence>
<keyword evidence="3" id="KW-0833">Ubl conjugation pathway</keyword>
<comment type="similarity">
    <text evidence="7">Belongs to the CUE1 family.</text>
</comment>
<dbReference type="EMBL" id="SWFS01000222">
    <property type="protein sequence ID" value="KAA8913682.1"/>
    <property type="molecule type" value="Genomic_DNA"/>
</dbReference>
<evidence type="ECO:0000256" key="6">
    <source>
        <dbReference type="ARBA" id="ARBA00023136"/>
    </source>
</evidence>
<evidence type="ECO:0000256" key="7">
    <source>
        <dbReference type="ARBA" id="ARBA00061383"/>
    </source>
</evidence>
<dbReference type="VEuPathDB" id="FungiDB:TRICI_003140"/>
<dbReference type="GO" id="GO:0043130">
    <property type="term" value="F:ubiquitin binding"/>
    <property type="evidence" value="ECO:0007669"/>
    <property type="project" value="InterPro"/>
</dbReference>
<dbReference type="OrthoDB" id="3824970at2759"/>
<keyword evidence="6 10" id="KW-0472">Membrane</keyword>
<keyword evidence="13" id="KW-1185">Reference proteome</keyword>
<dbReference type="SMART" id="SM00546">
    <property type="entry name" value="CUE"/>
    <property type="match status" value="1"/>
</dbReference>
<dbReference type="PROSITE" id="PS51140">
    <property type="entry name" value="CUE"/>
    <property type="match status" value="1"/>
</dbReference>
<accession>A0A642V4N1</accession>
<feature type="domain" description="CUE" evidence="11">
    <location>
        <begin position="61"/>
        <end position="103"/>
    </location>
</feature>
<feature type="region of interest" description="Disordered" evidence="9">
    <location>
        <begin position="31"/>
        <end position="58"/>
    </location>
</feature>
<dbReference type="InterPro" id="IPR003892">
    <property type="entry name" value="CUE"/>
</dbReference>
<dbReference type="Gene3D" id="1.10.8.10">
    <property type="entry name" value="DNA helicase RuvA subunit, C-terminal domain"/>
    <property type="match status" value="1"/>
</dbReference>
<feature type="region of interest" description="Disordered" evidence="9">
    <location>
        <begin position="98"/>
        <end position="190"/>
    </location>
</feature>
<reference evidence="12" key="1">
    <citation type="journal article" date="2019" name="G3 (Bethesda)">
        <title>Genome Assemblies of Two Rare Opportunistic Yeast Pathogens: Diutina rugosa (syn. Candida rugosa) and Trichomonascus ciferrii (syn. Candida ciferrii).</title>
        <authorList>
            <person name="Mixao V."/>
            <person name="Saus E."/>
            <person name="Hansen A.P."/>
            <person name="Lass-Florl C."/>
            <person name="Gabaldon T."/>
        </authorList>
    </citation>
    <scope>NUCLEOTIDE SEQUENCE</scope>
    <source>
        <strain evidence="12">CBS 4856</strain>
    </source>
</reference>
<keyword evidence="2 10" id="KW-0812">Transmembrane</keyword>
<comment type="caution">
    <text evidence="12">The sequence shown here is derived from an EMBL/GenBank/DDBJ whole genome shotgun (WGS) entry which is preliminary data.</text>
</comment>
<dbReference type="GO" id="GO:0005789">
    <property type="term" value="C:endoplasmic reticulum membrane"/>
    <property type="evidence" value="ECO:0007669"/>
    <property type="project" value="UniProtKB-SubCell"/>
</dbReference>
<keyword evidence="5 10" id="KW-1133">Transmembrane helix</keyword>
<feature type="compositionally biased region" description="Basic and acidic residues" evidence="9">
    <location>
        <begin position="145"/>
        <end position="165"/>
    </location>
</feature>
<evidence type="ECO:0000256" key="3">
    <source>
        <dbReference type="ARBA" id="ARBA00022786"/>
    </source>
</evidence>
<dbReference type="Pfam" id="PF02845">
    <property type="entry name" value="CUE"/>
    <property type="match status" value="1"/>
</dbReference>
<evidence type="ECO:0000313" key="13">
    <source>
        <dbReference type="Proteomes" id="UP000761534"/>
    </source>
</evidence>
<comment type="subcellular location">
    <subcellularLocation>
        <location evidence="1">Endoplasmic reticulum membrane</location>
        <topology evidence="1">Single-pass membrane protein</topology>
    </subcellularLocation>
</comment>
<dbReference type="FunFam" id="1.10.8.10:FF:000050">
    <property type="entry name" value="Related to AMFR protein"/>
    <property type="match status" value="1"/>
</dbReference>
<dbReference type="AlphaFoldDB" id="A0A642V4N1"/>
<name>A0A642V4N1_9ASCO</name>
<evidence type="ECO:0000256" key="2">
    <source>
        <dbReference type="ARBA" id="ARBA00022692"/>
    </source>
</evidence>
<evidence type="ECO:0000256" key="8">
    <source>
        <dbReference type="ARBA" id="ARBA00072899"/>
    </source>
</evidence>
<dbReference type="CDD" id="cd14424">
    <property type="entry name" value="CUE_Cue1p_like"/>
    <property type="match status" value="1"/>
</dbReference>
<evidence type="ECO:0000313" key="12">
    <source>
        <dbReference type="EMBL" id="KAA8913682.1"/>
    </source>
</evidence>
<evidence type="ECO:0000259" key="11">
    <source>
        <dbReference type="PROSITE" id="PS51140"/>
    </source>
</evidence>
<sequence length="190" mass="21702">MADSSSITFLLALGVAFIVLRWLMTSESRTGAANASSGEGAQRRRPVQDLPVRQRDYRRPVDNSMIEVVQTIAPNLSVEQIRYDLERTGSVETTVERYLAQGDLPTPPNTQPRPRSETPTSNKPKKTGSLAARYNITEKDDEEFSEKHATPEKPKWSQSKEERQNQLRKQQQEMILRARQKFKQKDQESS</sequence>
<gene>
    <name evidence="12" type="ORF">TRICI_003140</name>
</gene>
<evidence type="ECO:0000256" key="9">
    <source>
        <dbReference type="SAM" id="MobiDB-lite"/>
    </source>
</evidence>
<feature type="transmembrane region" description="Helical" evidence="10">
    <location>
        <begin position="6"/>
        <end position="24"/>
    </location>
</feature>